<feature type="transmembrane region" description="Helical" evidence="7">
    <location>
        <begin position="134"/>
        <end position="160"/>
    </location>
</feature>
<comment type="similarity">
    <text evidence="2 6">Belongs to the sodium:solute symporter (SSF) (TC 2.A.21) family.</text>
</comment>
<dbReference type="InterPro" id="IPR038377">
    <property type="entry name" value="Na/Glc_symporter_sf"/>
</dbReference>
<comment type="caution">
    <text evidence="8">The sequence shown here is derived from an EMBL/GenBank/DDBJ whole genome shotgun (WGS) entry which is preliminary data.</text>
</comment>
<keyword evidence="9" id="KW-1185">Reference proteome</keyword>
<dbReference type="PROSITE" id="PS50283">
    <property type="entry name" value="NA_SOLUT_SYMP_3"/>
    <property type="match status" value="1"/>
</dbReference>
<accession>A0AAQ4FH55</accession>
<dbReference type="NCBIfam" id="TIGR00813">
    <property type="entry name" value="sss"/>
    <property type="match status" value="1"/>
</dbReference>
<organism evidence="8 9">
    <name type="scientific">Amblyomma americanum</name>
    <name type="common">Lone star tick</name>
    <dbReference type="NCBI Taxonomy" id="6943"/>
    <lineage>
        <taxon>Eukaryota</taxon>
        <taxon>Metazoa</taxon>
        <taxon>Ecdysozoa</taxon>
        <taxon>Arthropoda</taxon>
        <taxon>Chelicerata</taxon>
        <taxon>Arachnida</taxon>
        <taxon>Acari</taxon>
        <taxon>Parasitiformes</taxon>
        <taxon>Ixodida</taxon>
        <taxon>Ixodoidea</taxon>
        <taxon>Ixodidae</taxon>
        <taxon>Amblyomminae</taxon>
        <taxon>Amblyomma</taxon>
    </lineage>
</organism>
<dbReference type="AlphaFoldDB" id="A0AAQ4FH55"/>
<feature type="transmembrane region" description="Helical" evidence="7">
    <location>
        <begin position="305"/>
        <end position="326"/>
    </location>
</feature>
<evidence type="ECO:0000256" key="3">
    <source>
        <dbReference type="ARBA" id="ARBA00022692"/>
    </source>
</evidence>
<gene>
    <name evidence="8" type="ORF">V5799_007716</name>
</gene>
<evidence type="ECO:0000256" key="5">
    <source>
        <dbReference type="ARBA" id="ARBA00023136"/>
    </source>
</evidence>
<evidence type="ECO:0000256" key="1">
    <source>
        <dbReference type="ARBA" id="ARBA00004141"/>
    </source>
</evidence>
<evidence type="ECO:0000313" key="8">
    <source>
        <dbReference type="EMBL" id="KAK8785908.1"/>
    </source>
</evidence>
<dbReference type="Proteomes" id="UP001321473">
    <property type="component" value="Unassembled WGS sequence"/>
</dbReference>
<dbReference type="Pfam" id="PF00474">
    <property type="entry name" value="SSF"/>
    <property type="match status" value="2"/>
</dbReference>
<sequence length="533" mass="58525">MTEAGVGKAFESINLEVWDIVVIVAYFVGVIGVGIWSSWKSSRGSMSGYFLASRSMHWIPVGASLFASNIGSGHFVGLAGSGAATGIGIAGFELNAIFILMILGWFFVPVYVASGVYTMPEYLRKRFGGQRIRVYLSVLALLLSIFTKISADLFAGAVFIKQALDWNLYLSVVVLLAIACIFTVAGGLSAVIWTDFVQTILIVIGAFVLMVLSLIKVGGYEKLMHDFAFAEPTNESFVRYTLDNVSCSKVPDNYNHLLRTASDPQLPWTGIVFGITISAVWYWCSDQVIVQRALSAKNMVHAKAGCVLAGYLKLLPLYLLVLPGMAARVLFPDLVGCSDPDRCKEICGSENGCTNIAYPLLVVKLMPIVEVHLRETTHYRLFFQQCVPFVRTAGARGMMLSVMLAALMSSLTSIFNSSSTIFTIDIWKKFRKSASDVELLIVGRSFVVVLVGLSIVWIPIIEHFPSSQLFHYIQSVTSYLAPPVCAVYVLAVSWKRVNEPCFRFPRKRSCLVSLMATAYIDTVLVAQGSKHPV</sequence>
<dbReference type="GO" id="GO:0005886">
    <property type="term" value="C:plasma membrane"/>
    <property type="evidence" value="ECO:0007669"/>
    <property type="project" value="TreeGrafter"/>
</dbReference>
<keyword evidence="5 7" id="KW-0472">Membrane</keyword>
<dbReference type="GO" id="GO:0005412">
    <property type="term" value="F:D-glucose:sodium symporter activity"/>
    <property type="evidence" value="ECO:0007669"/>
    <property type="project" value="TreeGrafter"/>
</dbReference>
<reference evidence="8 9" key="1">
    <citation type="journal article" date="2023" name="Arcadia Sci">
        <title>De novo assembly of a long-read Amblyomma americanum tick genome.</title>
        <authorList>
            <person name="Chou S."/>
            <person name="Poskanzer K.E."/>
            <person name="Rollins M."/>
            <person name="Thuy-Boun P.S."/>
        </authorList>
    </citation>
    <scope>NUCLEOTIDE SEQUENCE [LARGE SCALE GENOMIC DNA]</scope>
    <source>
        <strain evidence="8">F_SG_1</strain>
        <tissue evidence="8">Salivary glands</tissue>
    </source>
</reference>
<feature type="transmembrane region" description="Helical" evidence="7">
    <location>
        <begin position="200"/>
        <end position="219"/>
    </location>
</feature>
<keyword evidence="3 7" id="KW-0812">Transmembrane</keyword>
<feature type="transmembrane region" description="Helical" evidence="7">
    <location>
        <begin position="266"/>
        <end position="284"/>
    </location>
</feature>
<feature type="transmembrane region" description="Helical" evidence="7">
    <location>
        <begin position="439"/>
        <end position="460"/>
    </location>
</feature>
<name>A0AAQ4FH55_AMBAM</name>
<evidence type="ECO:0000256" key="4">
    <source>
        <dbReference type="ARBA" id="ARBA00022989"/>
    </source>
</evidence>
<dbReference type="Gene3D" id="1.20.1730.10">
    <property type="entry name" value="Sodium/glucose cotransporter"/>
    <property type="match status" value="1"/>
</dbReference>
<evidence type="ECO:0000256" key="2">
    <source>
        <dbReference type="ARBA" id="ARBA00006434"/>
    </source>
</evidence>
<feature type="transmembrane region" description="Helical" evidence="7">
    <location>
        <begin position="20"/>
        <end position="37"/>
    </location>
</feature>
<dbReference type="EMBL" id="JARKHS020003219">
    <property type="protein sequence ID" value="KAK8785908.1"/>
    <property type="molecule type" value="Genomic_DNA"/>
</dbReference>
<proteinExistence type="inferred from homology"/>
<feature type="transmembrane region" description="Helical" evidence="7">
    <location>
        <begin position="166"/>
        <end position="193"/>
    </location>
</feature>
<dbReference type="PANTHER" id="PTHR11819:SF195">
    <property type="entry name" value="SODIUM_GLUCOSE COTRANSPORTER 4"/>
    <property type="match status" value="1"/>
</dbReference>
<feature type="transmembrane region" description="Helical" evidence="7">
    <location>
        <begin position="398"/>
        <end position="427"/>
    </location>
</feature>
<feature type="transmembrane region" description="Helical" evidence="7">
    <location>
        <begin position="472"/>
        <end position="491"/>
    </location>
</feature>
<dbReference type="CDD" id="cd10329">
    <property type="entry name" value="SLC5sbd_SGLT1-like"/>
    <property type="match status" value="1"/>
</dbReference>
<feature type="transmembrane region" description="Helical" evidence="7">
    <location>
        <begin position="58"/>
        <end position="76"/>
    </location>
</feature>
<dbReference type="PANTHER" id="PTHR11819">
    <property type="entry name" value="SOLUTE CARRIER FAMILY 5"/>
    <property type="match status" value="1"/>
</dbReference>
<evidence type="ECO:0000256" key="7">
    <source>
        <dbReference type="SAM" id="Phobius"/>
    </source>
</evidence>
<evidence type="ECO:0000256" key="6">
    <source>
        <dbReference type="RuleBase" id="RU362091"/>
    </source>
</evidence>
<evidence type="ECO:0000313" key="9">
    <source>
        <dbReference type="Proteomes" id="UP001321473"/>
    </source>
</evidence>
<dbReference type="InterPro" id="IPR001734">
    <property type="entry name" value="Na/solute_symporter"/>
</dbReference>
<keyword evidence="4 7" id="KW-1133">Transmembrane helix</keyword>
<feature type="transmembrane region" description="Helical" evidence="7">
    <location>
        <begin position="96"/>
        <end position="113"/>
    </location>
</feature>
<comment type="subcellular location">
    <subcellularLocation>
        <location evidence="1">Membrane</location>
        <topology evidence="1">Multi-pass membrane protein</topology>
    </subcellularLocation>
</comment>
<protein>
    <submittedName>
        <fullName evidence="8">Uncharacterized protein</fullName>
    </submittedName>
</protein>